<dbReference type="GeneID" id="37015696"/>
<organism evidence="3 4">
    <name type="scientific">Pseudomicrostroma glucosiphilum</name>
    <dbReference type="NCBI Taxonomy" id="1684307"/>
    <lineage>
        <taxon>Eukaryota</taxon>
        <taxon>Fungi</taxon>
        <taxon>Dikarya</taxon>
        <taxon>Basidiomycota</taxon>
        <taxon>Ustilaginomycotina</taxon>
        <taxon>Exobasidiomycetes</taxon>
        <taxon>Microstromatales</taxon>
        <taxon>Microstromatales incertae sedis</taxon>
        <taxon>Pseudomicrostroma</taxon>
    </lineage>
</organism>
<dbReference type="RefSeq" id="XP_025350896.1">
    <property type="nucleotide sequence ID" value="XM_025493962.1"/>
</dbReference>
<dbReference type="PANTHER" id="PTHR42109:SF2">
    <property type="entry name" value="INTEGRAL MEMBRANE PROTEIN"/>
    <property type="match status" value="1"/>
</dbReference>
<keyword evidence="2" id="KW-1133">Transmembrane helix</keyword>
<sequence length="316" mass="33686">MALHPFGITSTVFLVLYSIVFICLVAGFAAQRSSFKSRWAFLLFHVVVRLGAQSVGIALDQYGVASSTGLALLKAFITLSAEGYLTLVLCILRQLISWQRRSFGHSWVHGKSDKSYLKLSYKEASQSPEFILDLMLGAANALVIVGGLLPLAMDRDKIVEAWETDAPLIQSSKALRGVGQGIFLAITIFAVTALGHDAFTRSKRVSSKLRTEITILVAACPFIVVRGAFGLAQAVDSMINFAGPYIYSGAYGGSFETSFVIKEAVLATAMEWCTCACLLATAMAAPSKSHQADADSDADVETAVAPSVDGGKSPKG</sequence>
<feature type="region of interest" description="Disordered" evidence="1">
    <location>
        <begin position="291"/>
        <end position="316"/>
    </location>
</feature>
<dbReference type="OrthoDB" id="2560628at2759"/>
<keyword evidence="4" id="KW-1185">Reference proteome</keyword>
<evidence type="ECO:0000313" key="3">
    <source>
        <dbReference type="EMBL" id="PWN23736.1"/>
    </source>
</evidence>
<feature type="transmembrane region" description="Helical" evidence="2">
    <location>
        <begin position="173"/>
        <end position="194"/>
    </location>
</feature>
<name>A0A316UER9_9BASI</name>
<feature type="transmembrane region" description="Helical" evidence="2">
    <location>
        <begin position="6"/>
        <end position="27"/>
    </location>
</feature>
<feature type="transmembrane region" description="Helical" evidence="2">
    <location>
        <begin position="71"/>
        <end position="92"/>
    </location>
</feature>
<reference evidence="3 4" key="1">
    <citation type="journal article" date="2018" name="Mol. Biol. Evol.">
        <title>Broad Genomic Sampling Reveals a Smut Pathogenic Ancestry of the Fungal Clade Ustilaginomycotina.</title>
        <authorList>
            <person name="Kijpornyongpan T."/>
            <person name="Mondo S.J."/>
            <person name="Barry K."/>
            <person name="Sandor L."/>
            <person name="Lee J."/>
            <person name="Lipzen A."/>
            <person name="Pangilinan J."/>
            <person name="LaButti K."/>
            <person name="Hainaut M."/>
            <person name="Henrissat B."/>
            <person name="Grigoriev I.V."/>
            <person name="Spatafora J.W."/>
            <person name="Aime M.C."/>
        </authorList>
    </citation>
    <scope>NUCLEOTIDE SEQUENCE [LARGE SCALE GENOMIC DNA]</scope>
    <source>
        <strain evidence="3 4">MCA 4718</strain>
    </source>
</reference>
<dbReference type="PANTHER" id="PTHR42109">
    <property type="entry name" value="UNPLACED GENOMIC SCAFFOLD UM_SCAF_CONTIG_1.265, WHOLE GENOME SHOTGUN SEQUENCE"/>
    <property type="match status" value="1"/>
</dbReference>
<proteinExistence type="predicted"/>
<keyword evidence="2" id="KW-0812">Transmembrane</keyword>
<evidence type="ECO:0000256" key="2">
    <source>
        <dbReference type="SAM" id="Phobius"/>
    </source>
</evidence>
<gene>
    <name evidence="3" type="ORF">BCV69DRAFT_296052</name>
</gene>
<feature type="transmembrane region" description="Helical" evidence="2">
    <location>
        <begin position="215"/>
        <end position="235"/>
    </location>
</feature>
<protein>
    <submittedName>
        <fullName evidence="3">Uncharacterized protein</fullName>
    </submittedName>
</protein>
<accession>A0A316UER9</accession>
<feature type="transmembrane region" description="Helical" evidence="2">
    <location>
        <begin position="130"/>
        <end position="153"/>
    </location>
</feature>
<keyword evidence="2" id="KW-0472">Membrane</keyword>
<evidence type="ECO:0000256" key="1">
    <source>
        <dbReference type="SAM" id="MobiDB-lite"/>
    </source>
</evidence>
<evidence type="ECO:0000313" key="4">
    <source>
        <dbReference type="Proteomes" id="UP000245942"/>
    </source>
</evidence>
<dbReference type="EMBL" id="KZ819321">
    <property type="protein sequence ID" value="PWN23736.1"/>
    <property type="molecule type" value="Genomic_DNA"/>
</dbReference>
<dbReference type="AlphaFoldDB" id="A0A316UER9"/>
<feature type="transmembrane region" description="Helical" evidence="2">
    <location>
        <begin position="39"/>
        <end position="59"/>
    </location>
</feature>
<dbReference type="Proteomes" id="UP000245942">
    <property type="component" value="Unassembled WGS sequence"/>
</dbReference>